<dbReference type="HOGENOM" id="CLU_124283_1_0_10"/>
<proteinExistence type="predicted"/>
<evidence type="ECO:0000256" key="5">
    <source>
        <dbReference type="ARBA" id="ARBA00022982"/>
    </source>
</evidence>
<gene>
    <name evidence="7" type="ordered locus">IALB_1791</name>
</gene>
<dbReference type="GO" id="GO:0022900">
    <property type="term" value="P:electron transport chain"/>
    <property type="evidence" value="ECO:0007669"/>
    <property type="project" value="InterPro"/>
</dbReference>
<dbReference type="GO" id="GO:0009055">
    <property type="term" value="F:electron transfer activity"/>
    <property type="evidence" value="ECO:0007669"/>
    <property type="project" value="InterPro"/>
</dbReference>
<dbReference type="RefSeq" id="WP_014560649.1">
    <property type="nucleotide sequence ID" value="NC_017464.1"/>
</dbReference>
<dbReference type="Pfam" id="PF04205">
    <property type="entry name" value="FMN_bind"/>
    <property type="match status" value="1"/>
</dbReference>
<dbReference type="AlphaFoldDB" id="I0AKJ1"/>
<evidence type="ECO:0000313" key="7">
    <source>
        <dbReference type="EMBL" id="AFH49498.1"/>
    </source>
</evidence>
<sequence>MKTLTILFLFLNVLTFSQDIKENIAQALHNCFGNNIRTEYEKLRIENKLRNEIEKKAGQKFFSEEIYFYKIFDENKIKGYALLDNVYGKSLPITFMVMFDLNGKILCSDIIKYREPYGGAVQSKEWNSQFKGKDAQSEFFVGKDVSSISGATISVNSVTKGIKKLTLLIKSLLKK</sequence>
<keyword evidence="5" id="KW-0249">Electron transport</keyword>
<dbReference type="OrthoDB" id="9778782at2"/>
<dbReference type="EMBL" id="CP003418">
    <property type="protein sequence ID" value="AFH49498.1"/>
    <property type="molecule type" value="Genomic_DNA"/>
</dbReference>
<dbReference type="InterPro" id="IPR007329">
    <property type="entry name" value="FMN-bd"/>
</dbReference>
<dbReference type="GO" id="GO:0010181">
    <property type="term" value="F:FMN binding"/>
    <property type="evidence" value="ECO:0007669"/>
    <property type="project" value="InterPro"/>
</dbReference>
<evidence type="ECO:0000259" key="6">
    <source>
        <dbReference type="SMART" id="SM00900"/>
    </source>
</evidence>
<dbReference type="InterPro" id="IPR010209">
    <property type="entry name" value="Ion_transpt_RnfG/RsxG"/>
</dbReference>
<name>I0AKJ1_IGNAJ</name>
<dbReference type="GO" id="GO:0005886">
    <property type="term" value="C:plasma membrane"/>
    <property type="evidence" value="ECO:0007669"/>
    <property type="project" value="InterPro"/>
</dbReference>
<evidence type="ECO:0000313" key="8">
    <source>
        <dbReference type="Proteomes" id="UP000007394"/>
    </source>
</evidence>
<keyword evidence="2" id="KW-0597">Phosphoprotein</keyword>
<organism evidence="7 8">
    <name type="scientific">Ignavibacterium album (strain DSM 19864 / JCM 16511 / NBRC 101810 / Mat9-16)</name>
    <dbReference type="NCBI Taxonomy" id="945713"/>
    <lineage>
        <taxon>Bacteria</taxon>
        <taxon>Pseudomonadati</taxon>
        <taxon>Ignavibacteriota</taxon>
        <taxon>Ignavibacteria</taxon>
        <taxon>Ignavibacteriales</taxon>
        <taxon>Ignavibacteriaceae</taxon>
        <taxon>Ignavibacterium</taxon>
    </lineage>
</organism>
<dbReference type="eggNOG" id="COG4659">
    <property type="taxonomic scope" value="Bacteria"/>
</dbReference>
<protein>
    <recommendedName>
        <fullName evidence="6">FMN-binding domain-containing protein</fullName>
    </recommendedName>
</protein>
<dbReference type="SMART" id="SM00900">
    <property type="entry name" value="FMN_bind"/>
    <property type="match status" value="1"/>
</dbReference>
<keyword evidence="1" id="KW-0813">Transport</keyword>
<keyword evidence="4" id="KW-0288">FMN</keyword>
<dbReference type="PANTHER" id="PTHR36118:SF1">
    <property type="entry name" value="ION-TRANSLOCATING OXIDOREDUCTASE COMPLEX SUBUNIT G"/>
    <property type="match status" value="1"/>
</dbReference>
<evidence type="ECO:0000256" key="4">
    <source>
        <dbReference type="ARBA" id="ARBA00022643"/>
    </source>
</evidence>
<dbReference type="STRING" id="945713.IALB_1791"/>
<dbReference type="Proteomes" id="UP000007394">
    <property type="component" value="Chromosome"/>
</dbReference>
<feature type="domain" description="FMN-binding" evidence="6">
    <location>
        <begin position="88"/>
        <end position="169"/>
    </location>
</feature>
<dbReference type="KEGG" id="ial:IALB_1791"/>
<evidence type="ECO:0000256" key="2">
    <source>
        <dbReference type="ARBA" id="ARBA00022553"/>
    </source>
</evidence>
<evidence type="ECO:0000256" key="3">
    <source>
        <dbReference type="ARBA" id="ARBA00022630"/>
    </source>
</evidence>
<evidence type="ECO:0000256" key="1">
    <source>
        <dbReference type="ARBA" id="ARBA00022448"/>
    </source>
</evidence>
<dbReference type="PANTHER" id="PTHR36118">
    <property type="entry name" value="ION-TRANSLOCATING OXIDOREDUCTASE COMPLEX SUBUNIT G"/>
    <property type="match status" value="1"/>
</dbReference>
<accession>I0AKJ1</accession>
<reference evidence="7 8" key="1">
    <citation type="journal article" date="2012" name="Front. Microbiol.">
        <title>Complete genome of Ignavibacterium album, a metabolically versatile, flagellated, facultative anaerobe from the phylum Chlorobi.</title>
        <authorList>
            <person name="Liu Z."/>
            <person name="Frigaard N.-U."/>
            <person name="Vogl K."/>
            <person name="Iino T."/>
            <person name="Ohkuma M."/>
            <person name="Overmann J."/>
            <person name="Bryant D.A."/>
        </authorList>
    </citation>
    <scope>NUCLEOTIDE SEQUENCE [LARGE SCALE GENOMIC DNA]</scope>
    <source>
        <strain evidence="8">DSM 19864 / JCM 16511 / NBRC 101810 / Mat9-16</strain>
    </source>
</reference>
<keyword evidence="3" id="KW-0285">Flavoprotein</keyword>
<keyword evidence="8" id="KW-1185">Reference proteome</keyword>